<organism evidence="1 2">
    <name type="scientific">Apostasia shenzhenica</name>
    <dbReference type="NCBI Taxonomy" id="1088818"/>
    <lineage>
        <taxon>Eukaryota</taxon>
        <taxon>Viridiplantae</taxon>
        <taxon>Streptophyta</taxon>
        <taxon>Embryophyta</taxon>
        <taxon>Tracheophyta</taxon>
        <taxon>Spermatophyta</taxon>
        <taxon>Magnoliopsida</taxon>
        <taxon>Liliopsida</taxon>
        <taxon>Asparagales</taxon>
        <taxon>Orchidaceae</taxon>
        <taxon>Apostasioideae</taxon>
        <taxon>Apostasia</taxon>
    </lineage>
</organism>
<name>A0A2H9ZW36_9ASPA</name>
<sequence length="73" mass="8619">MWNCEVVRKELRGFARNCVAGRRTTMLRVKLSGYFVTARPRLELLRGNVRLRKTTRLRRTVRLHGTARLLPKI</sequence>
<accession>A0A2H9ZW36</accession>
<protein>
    <submittedName>
        <fullName evidence="1">Uncharacterized protein</fullName>
    </submittedName>
</protein>
<keyword evidence="2" id="KW-1185">Reference proteome</keyword>
<proteinExistence type="predicted"/>
<evidence type="ECO:0000313" key="2">
    <source>
        <dbReference type="Proteomes" id="UP000236161"/>
    </source>
</evidence>
<gene>
    <name evidence="1" type="ORF">AXF42_Ash020667</name>
</gene>
<dbReference type="AlphaFoldDB" id="A0A2H9ZW36"/>
<dbReference type="Proteomes" id="UP000236161">
    <property type="component" value="Unassembled WGS sequence"/>
</dbReference>
<reference evidence="1 2" key="1">
    <citation type="journal article" date="2017" name="Nature">
        <title>The Apostasia genome and the evolution of orchids.</title>
        <authorList>
            <person name="Zhang G.Q."/>
            <person name="Liu K.W."/>
            <person name="Li Z."/>
            <person name="Lohaus R."/>
            <person name="Hsiao Y.Y."/>
            <person name="Niu S.C."/>
            <person name="Wang J.Y."/>
            <person name="Lin Y.C."/>
            <person name="Xu Q."/>
            <person name="Chen L.J."/>
            <person name="Yoshida K."/>
            <person name="Fujiwara S."/>
            <person name="Wang Z.W."/>
            <person name="Zhang Y.Q."/>
            <person name="Mitsuda N."/>
            <person name="Wang M."/>
            <person name="Liu G.H."/>
            <person name="Pecoraro L."/>
            <person name="Huang H.X."/>
            <person name="Xiao X.J."/>
            <person name="Lin M."/>
            <person name="Wu X.Y."/>
            <person name="Wu W.L."/>
            <person name="Chen Y.Y."/>
            <person name="Chang S.B."/>
            <person name="Sakamoto S."/>
            <person name="Ohme-Takagi M."/>
            <person name="Yagi M."/>
            <person name="Zeng S.J."/>
            <person name="Shen C.Y."/>
            <person name="Yeh C.M."/>
            <person name="Luo Y.B."/>
            <person name="Tsai W.C."/>
            <person name="Van de Peer Y."/>
            <person name="Liu Z.J."/>
        </authorList>
    </citation>
    <scope>NUCLEOTIDE SEQUENCE [LARGE SCALE GENOMIC DNA]</scope>
    <source>
        <strain evidence="2">cv. Shenzhen</strain>
        <tissue evidence="1">Stem</tissue>
    </source>
</reference>
<dbReference type="EMBL" id="KZ453155">
    <property type="protein sequence ID" value="PKA47497.1"/>
    <property type="molecule type" value="Genomic_DNA"/>
</dbReference>
<evidence type="ECO:0000313" key="1">
    <source>
        <dbReference type="EMBL" id="PKA47497.1"/>
    </source>
</evidence>